<reference evidence="1 2" key="1">
    <citation type="journal article" date="2024" name="Plant J.">
        <title>Genome sequences and population genomics reveal climatic adaptation and genomic divergence between two closely related sweetgum species.</title>
        <authorList>
            <person name="Xu W.Q."/>
            <person name="Ren C.Q."/>
            <person name="Zhang X.Y."/>
            <person name="Comes H.P."/>
            <person name="Liu X.H."/>
            <person name="Li Y.G."/>
            <person name="Kettle C.J."/>
            <person name="Jalonen R."/>
            <person name="Gaisberger H."/>
            <person name="Ma Y.Z."/>
            <person name="Qiu Y.X."/>
        </authorList>
    </citation>
    <scope>NUCLEOTIDE SEQUENCE [LARGE SCALE GENOMIC DNA]</scope>
    <source>
        <strain evidence="1">Hangzhou</strain>
    </source>
</reference>
<comment type="caution">
    <text evidence="1">The sequence shown here is derived from an EMBL/GenBank/DDBJ whole genome shotgun (WGS) entry which is preliminary data.</text>
</comment>
<evidence type="ECO:0008006" key="3">
    <source>
        <dbReference type="Google" id="ProtNLM"/>
    </source>
</evidence>
<name>A0AAP0S515_LIQFO</name>
<dbReference type="AlphaFoldDB" id="A0AAP0S515"/>
<dbReference type="EMBL" id="JBBPBK010000002">
    <property type="protein sequence ID" value="KAK9291075.1"/>
    <property type="molecule type" value="Genomic_DNA"/>
</dbReference>
<dbReference type="Pfam" id="PF05910">
    <property type="entry name" value="DUF868"/>
    <property type="match status" value="1"/>
</dbReference>
<sequence>MRSIATCYSEHAIKVSDSYCSGPSNQACLSQNLIPSIQNSVTCMYKAKLSTHKQLVITLTWCNNLLGQGLNINISDDPSSPFKFNANSRQFGSTKGSETFESCNSKIELLWDLSSAQYEAGPEPTNGFYVMVLADSEICLLLGDMDEKLDVKEFKTGIPVAKFSLVSRSEYFSGNALYSTKAQFCDTGMAHDILIRCSREEGSKSPVLSVCIDKRRVVQVKRLLWNFRGNQSLFVDGLLVDMMWDVHDWFFNPASGCAVFMFRTRSGLDSRLWFEEKNLVQKGQERVEFSLLICACKNPD</sequence>
<dbReference type="InterPro" id="IPR008586">
    <property type="entry name" value="DUF868_pln"/>
</dbReference>
<evidence type="ECO:0000313" key="1">
    <source>
        <dbReference type="EMBL" id="KAK9291075.1"/>
    </source>
</evidence>
<keyword evidence="2" id="KW-1185">Reference proteome</keyword>
<dbReference type="PANTHER" id="PTHR31972">
    <property type="entry name" value="EXPRESSED PROTEIN"/>
    <property type="match status" value="1"/>
</dbReference>
<dbReference type="PANTHER" id="PTHR31972:SF16">
    <property type="entry name" value="FAMILY PROTEIN, PUTATIVE (DUF868)-RELATED"/>
    <property type="match status" value="1"/>
</dbReference>
<dbReference type="Proteomes" id="UP001415857">
    <property type="component" value="Unassembled WGS sequence"/>
</dbReference>
<evidence type="ECO:0000313" key="2">
    <source>
        <dbReference type="Proteomes" id="UP001415857"/>
    </source>
</evidence>
<accession>A0AAP0S515</accession>
<proteinExistence type="predicted"/>
<protein>
    <recommendedName>
        <fullName evidence="3">DUF868 domain-containing protein</fullName>
    </recommendedName>
</protein>
<organism evidence="1 2">
    <name type="scientific">Liquidambar formosana</name>
    <name type="common">Formosan gum</name>
    <dbReference type="NCBI Taxonomy" id="63359"/>
    <lineage>
        <taxon>Eukaryota</taxon>
        <taxon>Viridiplantae</taxon>
        <taxon>Streptophyta</taxon>
        <taxon>Embryophyta</taxon>
        <taxon>Tracheophyta</taxon>
        <taxon>Spermatophyta</taxon>
        <taxon>Magnoliopsida</taxon>
        <taxon>eudicotyledons</taxon>
        <taxon>Gunneridae</taxon>
        <taxon>Pentapetalae</taxon>
        <taxon>Saxifragales</taxon>
        <taxon>Altingiaceae</taxon>
        <taxon>Liquidambar</taxon>
    </lineage>
</organism>
<gene>
    <name evidence="1" type="ORF">L1049_009262</name>
</gene>